<dbReference type="HOGENOM" id="CLU_3249955_0_0_3"/>
<keyword evidence="2" id="KW-1185">Reference proteome</keyword>
<sequence>MLASLSPSSPHMAALLLPSPPVGEGLGVRGLLTFSQPILIVV</sequence>
<organism evidence="1 2">
    <name type="scientific">Coleofasciculus chthonoplastes PCC 7420</name>
    <dbReference type="NCBI Taxonomy" id="118168"/>
    <lineage>
        <taxon>Bacteria</taxon>
        <taxon>Bacillati</taxon>
        <taxon>Cyanobacteriota</taxon>
        <taxon>Cyanophyceae</taxon>
        <taxon>Coleofasciculales</taxon>
        <taxon>Coleofasciculaceae</taxon>
        <taxon>Coleofasciculus</taxon>
    </lineage>
</organism>
<evidence type="ECO:0000313" key="2">
    <source>
        <dbReference type="Proteomes" id="UP000003835"/>
    </source>
</evidence>
<dbReference type="Proteomes" id="UP000003835">
    <property type="component" value="Unassembled WGS sequence"/>
</dbReference>
<evidence type="ECO:0000313" key="1">
    <source>
        <dbReference type="EMBL" id="EDX71285.1"/>
    </source>
</evidence>
<dbReference type="EMBL" id="DS989874">
    <property type="protein sequence ID" value="EDX71285.1"/>
    <property type="molecule type" value="Genomic_DNA"/>
</dbReference>
<protein>
    <submittedName>
        <fullName evidence="1">Uncharacterized protein</fullName>
    </submittedName>
</protein>
<accession>B4W3A4</accession>
<name>B4W3A4_9CYAN</name>
<dbReference type="STRING" id="118168.MC7420_3400"/>
<dbReference type="AlphaFoldDB" id="B4W3A4"/>
<proteinExistence type="predicted"/>
<gene>
    <name evidence="1" type="ORF">MC7420_3400</name>
</gene>
<reference evidence="1 2" key="1">
    <citation type="submission" date="2008-07" db="EMBL/GenBank/DDBJ databases">
        <authorList>
            <person name="Tandeau de Marsac N."/>
            <person name="Ferriera S."/>
            <person name="Johnson J."/>
            <person name="Kravitz S."/>
            <person name="Beeson K."/>
            <person name="Sutton G."/>
            <person name="Rogers Y.-H."/>
            <person name="Friedman R."/>
            <person name="Frazier M."/>
            <person name="Venter J.C."/>
        </authorList>
    </citation>
    <scope>NUCLEOTIDE SEQUENCE [LARGE SCALE GENOMIC DNA]</scope>
    <source>
        <strain evidence="1 2">PCC 7420</strain>
    </source>
</reference>